<dbReference type="RefSeq" id="WP_150149950.1">
    <property type="nucleotide sequence ID" value="NZ_QSND01000007.1"/>
</dbReference>
<accession>A0A5M8RE86</accession>
<evidence type="ECO:0000313" key="1">
    <source>
        <dbReference type="EMBL" id="KAA6446917.1"/>
    </source>
</evidence>
<evidence type="ECO:0000313" key="2">
    <source>
        <dbReference type="Proteomes" id="UP000324326"/>
    </source>
</evidence>
<sequence length="170" mass="19087">MSVAIRTILFVLLFSYIMTLTTNLDSDKTTTRQLKNSTELAVHDAALALDKARLGEGKIVFNRTEARKNFVASLSYNLKLQESSSDSLTPKSNSFLKDPIRIERLVYIDDNSKDGAESISFPYHYEDPIYNVSEILNGPGIIAIVSTKTPRYMKGEGFTATQASVYEYKR</sequence>
<reference evidence="1 2" key="1">
    <citation type="submission" date="2018-08" db="EMBL/GenBank/DDBJ databases">
        <title>Bacillus phenotypic plasticity.</title>
        <authorList>
            <person name="Hurtado E."/>
        </authorList>
    </citation>
    <scope>NUCLEOTIDE SEQUENCE [LARGE SCALE GENOMIC DNA]</scope>
    <source>
        <strain evidence="1 2">427</strain>
    </source>
</reference>
<dbReference type="Proteomes" id="UP000324326">
    <property type="component" value="Unassembled WGS sequence"/>
</dbReference>
<protein>
    <submittedName>
        <fullName evidence="1">Peptidase M23</fullName>
    </submittedName>
</protein>
<dbReference type="EMBL" id="QSND01000007">
    <property type="protein sequence ID" value="KAA6446917.1"/>
    <property type="molecule type" value="Genomic_DNA"/>
</dbReference>
<dbReference type="AlphaFoldDB" id="A0A5M8RE86"/>
<proteinExistence type="predicted"/>
<gene>
    <name evidence="1" type="ORF">DX927_22970</name>
</gene>
<organism evidence="1 2">
    <name type="scientific">Bacillus swezeyi</name>
    <dbReference type="NCBI Taxonomy" id="1925020"/>
    <lineage>
        <taxon>Bacteria</taxon>
        <taxon>Bacillati</taxon>
        <taxon>Bacillota</taxon>
        <taxon>Bacilli</taxon>
        <taxon>Bacillales</taxon>
        <taxon>Bacillaceae</taxon>
        <taxon>Bacillus</taxon>
    </lineage>
</organism>
<name>A0A5M8RE86_9BACI</name>
<comment type="caution">
    <text evidence="1">The sequence shown here is derived from an EMBL/GenBank/DDBJ whole genome shotgun (WGS) entry which is preliminary data.</text>
</comment>